<dbReference type="OrthoDB" id="125347at2759"/>
<dbReference type="GO" id="GO:0003677">
    <property type="term" value="F:DNA binding"/>
    <property type="evidence" value="ECO:0007669"/>
    <property type="project" value="TreeGrafter"/>
</dbReference>
<feature type="domain" description="DDE-1" evidence="1">
    <location>
        <begin position="8"/>
        <end position="133"/>
    </location>
</feature>
<evidence type="ECO:0000313" key="3">
    <source>
        <dbReference type="Proteomes" id="UP000694397"/>
    </source>
</evidence>
<dbReference type="Pfam" id="PF03184">
    <property type="entry name" value="DDE_1"/>
    <property type="match status" value="1"/>
</dbReference>
<dbReference type="GeneTree" id="ENSGT00940000163154"/>
<dbReference type="InterPro" id="IPR004875">
    <property type="entry name" value="DDE_SF_endonuclease_dom"/>
</dbReference>
<evidence type="ECO:0000313" key="2">
    <source>
        <dbReference type="Ensembl" id="ENSSFOP00015044337.1"/>
    </source>
</evidence>
<reference evidence="2" key="2">
    <citation type="submission" date="2025-08" db="UniProtKB">
        <authorList>
            <consortium name="Ensembl"/>
        </authorList>
    </citation>
    <scope>IDENTIFICATION</scope>
</reference>
<dbReference type="PANTHER" id="PTHR19303">
    <property type="entry name" value="TRANSPOSON"/>
    <property type="match status" value="1"/>
</dbReference>
<protein>
    <recommendedName>
        <fullName evidence="1">DDE-1 domain-containing protein</fullName>
    </recommendedName>
</protein>
<evidence type="ECO:0000259" key="1">
    <source>
        <dbReference type="Pfam" id="PF03184"/>
    </source>
</evidence>
<dbReference type="Ensembl" id="ENSSFOT00015078790.1">
    <property type="protein sequence ID" value="ENSSFOP00015044337.1"/>
    <property type="gene ID" value="ENSSFOG00015029293.1"/>
</dbReference>
<accession>A0A8C9TAJ9</accession>
<dbReference type="PANTHER" id="PTHR19303:SF73">
    <property type="entry name" value="PROTEIN PDC2"/>
    <property type="match status" value="1"/>
</dbReference>
<dbReference type="GO" id="GO:0005634">
    <property type="term" value="C:nucleus"/>
    <property type="evidence" value="ECO:0007669"/>
    <property type="project" value="TreeGrafter"/>
</dbReference>
<dbReference type="InterPro" id="IPR050863">
    <property type="entry name" value="CenT-Element_Derived"/>
</dbReference>
<proteinExistence type="predicted"/>
<sequence length="378" mass="42733">MGGTAYVLDYVQSYFCPFIAKYCKENNLGNKALLIIENAPGHPATIVDYSSNVQVVFLPSNTTFLLQPMEQGVISIFKAYYMQLVMQYLVSGLNKNDKVTVRDLWKNYSINMAIENIAIAWDKVRGNTMNAVWKKLPEAVHDIHCFETMRKTICLDIVQLAVKAGFNEVNIEDVQELLGSHSEDLSDDKLYQQEENFLKENAEPLKDGIFNKAEETVKEFGTKELRSLFSLIDTRALLDENDGNFERAHKAKIPMRESIECYKQLYNKKVRETKQRSVLPFSRLATPAAASESQTLCSEISHPTVAMEEVVASADDPEILELEENRHSLSSSLFPSFCTPCSPVPQTTMTLLIFPHLVFSPFHTMSSCSDPSKQQSSR</sequence>
<dbReference type="AlphaFoldDB" id="A0A8C9TAJ9"/>
<keyword evidence="3" id="KW-1185">Reference proteome</keyword>
<name>A0A8C9TAJ9_SCLFO</name>
<reference evidence="2" key="3">
    <citation type="submission" date="2025-09" db="UniProtKB">
        <authorList>
            <consortium name="Ensembl"/>
        </authorList>
    </citation>
    <scope>IDENTIFICATION</scope>
</reference>
<organism evidence="2 3">
    <name type="scientific">Scleropages formosus</name>
    <name type="common">Asian bonytongue</name>
    <name type="synonym">Osteoglossum formosum</name>
    <dbReference type="NCBI Taxonomy" id="113540"/>
    <lineage>
        <taxon>Eukaryota</taxon>
        <taxon>Metazoa</taxon>
        <taxon>Chordata</taxon>
        <taxon>Craniata</taxon>
        <taxon>Vertebrata</taxon>
        <taxon>Euteleostomi</taxon>
        <taxon>Actinopterygii</taxon>
        <taxon>Neopterygii</taxon>
        <taxon>Teleostei</taxon>
        <taxon>Osteoglossocephala</taxon>
        <taxon>Osteoglossomorpha</taxon>
        <taxon>Osteoglossiformes</taxon>
        <taxon>Osteoglossidae</taxon>
        <taxon>Scleropages</taxon>
    </lineage>
</organism>
<reference evidence="2 3" key="1">
    <citation type="submission" date="2019-04" db="EMBL/GenBank/DDBJ databases">
        <authorList>
            <consortium name="Wellcome Sanger Institute Data Sharing"/>
        </authorList>
    </citation>
    <scope>NUCLEOTIDE SEQUENCE [LARGE SCALE GENOMIC DNA]</scope>
</reference>
<dbReference type="Proteomes" id="UP000694397">
    <property type="component" value="Chromosome 2"/>
</dbReference>